<proteinExistence type="predicted"/>
<dbReference type="GO" id="GO:0045454">
    <property type="term" value="P:cell redox homeostasis"/>
    <property type="evidence" value="ECO:0007669"/>
    <property type="project" value="TreeGrafter"/>
</dbReference>
<dbReference type="EMBL" id="JAATLI010000001">
    <property type="protein sequence ID" value="NJC16646.1"/>
    <property type="molecule type" value="Genomic_DNA"/>
</dbReference>
<dbReference type="InterPro" id="IPR012336">
    <property type="entry name" value="Thioredoxin-like_fold"/>
</dbReference>
<dbReference type="GeneID" id="86891955"/>
<sequence length="155" mass="18172">MKEYKTYVPVALIILMFFSLMIFHKDIATYISQSKIEQLSANSQKSISDSIAQKYNYHHNGKTYDYTFIEFGSTGCHSCRQMEEVMEKIKTEYKGKVNVVFMNLMEPESKRFFEYYGVATIPTQVLLDKKGKEFFRHTGFYSADELSTHFTSRNK</sequence>
<gene>
    <name evidence="4" type="ORF">F1644_11645</name>
    <name evidence="3" type="ORF">GGR15_000248</name>
</gene>
<dbReference type="PROSITE" id="PS51352">
    <property type="entry name" value="THIOREDOXIN_2"/>
    <property type="match status" value="1"/>
</dbReference>
<evidence type="ECO:0000313" key="6">
    <source>
        <dbReference type="Proteomes" id="UP001302374"/>
    </source>
</evidence>
<dbReference type="GO" id="GO:0005829">
    <property type="term" value="C:cytosol"/>
    <property type="evidence" value="ECO:0007669"/>
    <property type="project" value="TreeGrafter"/>
</dbReference>
<evidence type="ECO:0000313" key="4">
    <source>
        <dbReference type="EMBL" id="WOF12869.1"/>
    </source>
</evidence>
<evidence type="ECO:0000313" key="3">
    <source>
        <dbReference type="EMBL" id="NJC16646.1"/>
    </source>
</evidence>
<dbReference type="Pfam" id="PF13098">
    <property type="entry name" value="Thioredoxin_2"/>
    <property type="match status" value="1"/>
</dbReference>
<dbReference type="Proteomes" id="UP000576368">
    <property type="component" value="Unassembled WGS sequence"/>
</dbReference>
<dbReference type="InterPro" id="IPR036249">
    <property type="entry name" value="Thioredoxin-like_sf"/>
</dbReference>
<dbReference type="SUPFAM" id="SSF52833">
    <property type="entry name" value="Thioredoxin-like"/>
    <property type="match status" value="1"/>
</dbReference>
<keyword evidence="1" id="KW-1133">Transmembrane helix</keyword>
<dbReference type="EMBL" id="CP043839">
    <property type="protein sequence ID" value="WOF12869.1"/>
    <property type="molecule type" value="Genomic_DNA"/>
</dbReference>
<dbReference type="InterPro" id="IPR013766">
    <property type="entry name" value="Thioredoxin_domain"/>
</dbReference>
<name>A0A7X6BI64_9BACT</name>
<keyword evidence="1" id="KW-0472">Membrane</keyword>
<reference evidence="3 5" key="2">
    <citation type="submission" date="2020-03" db="EMBL/GenBank/DDBJ databases">
        <title>Genomic Encyclopedia of Type Strains, Phase IV (KMG-IV): sequencing the most valuable type-strain genomes for metagenomic binning, comparative biology and taxonomic classification.</title>
        <authorList>
            <person name="Goeker M."/>
        </authorList>
    </citation>
    <scope>NUCLEOTIDE SEQUENCE [LARGE SCALE GENOMIC DNA]</scope>
    <source>
        <strain evidence="3 5">DSM 105722</strain>
    </source>
</reference>
<protein>
    <submittedName>
        <fullName evidence="3">Thioredoxin 1</fullName>
    </submittedName>
    <submittedName>
        <fullName evidence="4">Thioredoxin family protein</fullName>
    </submittedName>
</protein>
<evidence type="ECO:0000313" key="5">
    <source>
        <dbReference type="Proteomes" id="UP000576368"/>
    </source>
</evidence>
<dbReference type="PANTHER" id="PTHR45663:SF11">
    <property type="entry name" value="GEO12009P1"/>
    <property type="match status" value="1"/>
</dbReference>
<dbReference type="PANTHER" id="PTHR45663">
    <property type="entry name" value="GEO12009P1"/>
    <property type="match status" value="1"/>
</dbReference>
<keyword evidence="6" id="KW-1185">Reference proteome</keyword>
<dbReference type="CDD" id="cd02947">
    <property type="entry name" value="TRX_family"/>
    <property type="match status" value="1"/>
</dbReference>
<dbReference type="AlphaFoldDB" id="A0A7X6BI64"/>
<organism evidence="3 5">
    <name type="scientific">Butyricimonas paravirosa</name>
    <dbReference type="NCBI Taxonomy" id="1472417"/>
    <lineage>
        <taxon>Bacteria</taxon>
        <taxon>Pseudomonadati</taxon>
        <taxon>Bacteroidota</taxon>
        <taxon>Bacteroidia</taxon>
        <taxon>Bacteroidales</taxon>
        <taxon>Odoribacteraceae</taxon>
        <taxon>Butyricimonas</taxon>
    </lineage>
</organism>
<dbReference type="GO" id="GO:0015035">
    <property type="term" value="F:protein-disulfide reductase activity"/>
    <property type="evidence" value="ECO:0007669"/>
    <property type="project" value="TreeGrafter"/>
</dbReference>
<feature type="domain" description="Thioredoxin" evidence="2">
    <location>
        <begin position="25"/>
        <end position="155"/>
    </location>
</feature>
<keyword evidence="1" id="KW-0812">Transmembrane</keyword>
<reference evidence="4 6" key="1">
    <citation type="submission" date="2019-09" db="EMBL/GenBank/DDBJ databases">
        <title>Butyricimonas paravirosa DSM 105722 (=214-4 = JCM 18677 = CCUG 65563).</title>
        <authorList>
            <person name="Le Roy T."/>
            <person name="Cani P.D."/>
        </authorList>
    </citation>
    <scope>NUCLEOTIDE SEQUENCE [LARGE SCALE GENOMIC DNA]</scope>
    <source>
        <strain evidence="4 6">DSM 105722</strain>
    </source>
</reference>
<dbReference type="Proteomes" id="UP001302374">
    <property type="component" value="Chromosome"/>
</dbReference>
<evidence type="ECO:0000259" key="2">
    <source>
        <dbReference type="PROSITE" id="PS51352"/>
    </source>
</evidence>
<dbReference type="Gene3D" id="3.40.30.10">
    <property type="entry name" value="Glutaredoxin"/>
    <property type="match status" value="1"/>
</dbReference>
<feature type="transmembrane region" description="Helical" evidence="1">
    <location>
        <begin position="6"/>
        <end position="23"/>
    </location>
</feature>
<evidence type="ECO:0000256" key="1">
    <source>
        <dbReference type="SAM" id="Phobius"/>
    </source>
</evidence>
<accession>A0A7X6BI64</accession>
<dbReference type="RefSeq" id="WP_118304570.1">
    <property type="nucleotide sequence ID" value="NZ_BMPA01000001.1"/>
</dbReference>